<protein>
    <recommendedName>
        <fullName evidence="5 16">Cellulose synthase catalytic subunit [UDP-forming]</fullName>
        <ecNumber evidence="4 16">2.4.1.12</ecNumber>
    </recommendedName>
</protein>
<dbReference type="InterPro" id="IPR050321">
    <property type="entry name" value="Glycosyltr_2/OpgH_subfam"/>
</dbReference>
<comment type="cofactor">
    <cofactor evidence="16">
        <name>Mg(2+)</name>
        <dbReference type="ChEBI" id="CHEBI:18420"/>
    </cofactor>
</comment>
<dbReference type="InterPro" id="IPR001173">
    <property type="entry name" value="Glyco_trans_2-like"/>
</dbReference>
<comment type="similarity">
    <text evidence="3">Belongs to the glycosyltransferase 2 family.</text>
</comment>
<evidence type="ECO:0000259" key="18">
    <source>
        <dbReference type="Pfam" id="PF07238"/>
    </source>
</evidence>
<evidence type="ECO:0000256" key="10">
    <source>
        <dbReference type="ARBA" id="ARBA00022679"/>
    </source>
</evidence>
<evidence type="ECO:0000256" key="4">
    <source>
        <dbReference type="ARBA" id="ARBA00012539"/>
    </source>
</evidence>
<evidence type="ECO:0000313" key="19">
    <source>
        <dbReference type="EMBL" id="MCL1123639.1"/>
    </source>
</evidence>
<dbReference type="GO" id="GO:0016760">
    <property type="term" value="F:cellulose synthase (UDP-forming) activity"/>
    <property type="evidence" value="ECO:0007669"/>
    <property type="project" value="UniProtKB-EC"/>
</dbReference>
<dbReference type="InterPro" id="IPR029044">
    <property type="entry name" value="Nucleotide-diphossugar_trans"/>
</dbReference>
<feature type="domain" description="Glycosyltransferase 2-like" evidence="17">
    <location>
        <begin position="280"/>
        <end position="449"/>
    </location>
</feature>
<dbReference type="InterPro" id="IPR005150">
    <property type="entry name" value="Cellulose_synth"/>
</dbReference>
<proteinExistence type="inferred from homology"/>
<feature type="transmembrane region" description="Helical" evidence="16">
    <location>
        <begin position="670"/>
        <end position="692"/>
    </location>
</feature>
<evidence type="ECO:0000256" key="1">
    <source>
        <dbReference type="ARBA" id="ARBA00004429"/>
    </source>
</evidence>
<sequence>MLYNPSIVKHFKQQRRFYEQCWQSPSSLMGRAVLWGWFSFCLFFLKPKVAGIRSWRLLLHYYPHINFSHPSLLDGIRFIIQSLWLLIVKQNSISKKHVNVKAGFKKIYGAVSHCFNVPLHFMMQKKNVIEESVSQINMRLFHQNKIIQQTHTMIIYLGVSLVVVLILICIMVPLTLAAQSIFIVILWMLAMMVRRLPGRFPSLFLIALSLLASTRYIWWRSTSTLNWDEPIGLVLGGILLMAEIYAWIILILGYFQNMWPLNRKPEPLPVDPKDWPVIDIMIPTLNEECHIIKTTIYALLGIDWPKNKLNIYILDDGNREDIKQFSKEVGVHYLARPTHEGAKAGNINYALARSDADFVAVFDCDHIPTRAFFQLTMGIFLNDPKLALLQTAHHFFSPDPFERNLANFGHVPNESSLFYGLTQDGNDLWNSAFFCGSCAILRRKPLEEVGGVAVETVTEDAHTSLKMHRLGYRSAYLKQPISAGLATETLSAHVAQRIRWARGMAQIFRIENPLLAKGLKWQQRLCYLNAMLHFLSGIPRIVFLTAPLFFLLFHVYVIYAPALAIILYVLPHMMHASITNSRMQGEYRHSFWGEIYETVIAWYIARPTTIALFLPNKGFFNVTEKGGLVLKSYYDWTLATPYLVLVGFNIAGVLYGIYRLGWGPSGEIGSVSVNLLWTLYNLFILGGAVAVAEETKQVRENPRVAVNIPVIIRFHSGHVIAAIMKNFSLGGLSIVTSQALPIEAGQKLEVILTGGKQEFIFPLRIIYRQNKLLGLALETLSPQQHIDYVQCTFARADTWVQWQRGSRTDKPLMSLQQVLEVGGKGYQRLWKHSPRVIFYSVKYLLRLIAVIASLRPRPIFINKKVMDYYAPVMNEHN</sequence>
<keyword evidence="8 16" id="KW-0973">c-di-GMP</keyword>
<keyword evidence="7 16" id="KW-0997">Cell inner membrane</keyword>
<dbReference type="Pfam" id="PF03552">
    <property type="entry name" value="Cellulose_synt"/>
    <property type="match status" value="1"/>
</dbReference>
<reference evidence="19 20" key="1">
    <citation type="submission" date="2022-01" db="EMBL/GenBank/DDBJ databases">
        <title>Whole genome-based taxonomy of the Shewanellaceae.</title>
        <authorList>
            <person name="Martin-Rodriguez A.J."/>
        </authorList>
    </citation>
    <scope>NUCLEOTIDE SEQUENCE [LARGE SCALE GENOMIC DNA]</scope>
    <source>
        <strain evidence="19 20">DSM 17177</strain>
    </source>
</reference>
<evidence type="ECO:0000256" key="9">
    <source>
        <dbReference type="ARBA" id="ARBA00022676"/>
    </source>
</evidence>
<evidence type="ECO:0000313" key="20">
    <source>
        <dbReference type="Proteomes" id="UP001203423"/>
    </source>
</evidence>
<keyword evidence="9 16" id="KW-0328">Glycosyltransferase</keyword>
<evidence type="ECO:0000256" key="3">
    <source>
        <dbReference type="ARBA" id="ARBA00006739"/>
    </source>
</evidence>
<feature type="transmembrane region" description="Helical" evidence="16">
    <location>
        <begin position="549"/>
        <end position="570"/>
    </location>
</feature>
<evidence type="ECO:0000256" key="6">
    <source>
        <dbReference type="ARBA" id="ARBA00022475"/>
    </source>
</evidence>
<dbReference type="RefSeq" id="WP_248938925.1">
    <property type="nucleotide sequence ID" value="NZ_JAKIKS010000009.1"/>
</dbReference>
<evidence type="ECO:0000256" key="16">
    <source>
        <dbReference type="RuleBase" id="RU365020"/>
    </source>
</evidence>
<gene>
    <name evidence="19" type="primary">bcsA</name>
    <name evidence="19" type="ORF">L2764_03855</name>
</gene>
<dbReference type="NCBIfam" id="NF008558">
    <property type="entry name" value="PRK11498.1"/>
    <property type="match status" value="1"/>
</dbReference>
<evidence type="ECO:0000256" key="15">
    <source>
        <dbReference type="ARBA" id="ARBA00048682"/>
    </source>
</evidence>
<feature type="transmembrane region" description="Helical" evidence="16">
    <location>
        <begin position="176"/>
        <end position="193"/>
    </location>
</feature>
<keyword evidence="6 16" id="KW-1003">Cell membrane</keyword>
<evidence type="ECO:0000256" key="11">
    <source>
        <dbReference type="ARBA" id="ARBA00022692"/>
    </source>
</evidence>
<comment type="pathway">
    <text evidence="2 16">Glycan metabolism; bacterial cellulose biosynthesis.</text>
</comment>
<feature type="transmembrane region" description="Helical" evidence="16">
    <location>
        <begin position="153"/>
        <end position="170"/>
    </location>
</feature>
<evidence type="ECO:0000256" key="12">
    <source>
        <dbReference type="ARBA" id="ARBA00022916"/>
    </source>
</evidence>
<comment type="caution">
    <text evidence="19">The sequence shown here is derived from an EMBL/GenBank/DDBJ whole genome shotgun (WGS) entry which is preliminary data.</text>
</comment>
<comment type="catalytic activity">
    <reaction evidence="15 16">
        <text>[(1-&gt;4)-beta-D-glucosyl](n) + UDP-alpha-D-glucose = [(1-&gt;4)-beta-D-glucosyl](n+1) + UDP + H(+)</text>
        <dbReference type="Rhea" id="RHEA:19929"/>
        <dbReference type="Rhea" id="RHEA-COMP:10033"/>
        <dbReference type="Rhea" id="RHEA-COMP:10034"/>
        <dbReference type="ChEBI" id="CHEBI:15378"/>
        <dbReference type="ChEBI" id="CHEBI:18246"/>
        <dbReference type="ChEBI" id="CHEBI:58223"/>
        <dbReference type="ChEBI" id="CHEBI:58885"/>
        <dbReference type="EC" id="2.4.1.12"/>
    </reaction>
</comment>
<dbReference type="Pfam" id="PF07238">
    <property type="entry name" value="PilZ"/>
    <property type="match status" value="1"/>
</dbReference>
<evidence type="ECO:0000259" key="17">
    <source>
        <dbReference type="Pfam" id="PF00535"/>
    </source>
</evidence>
<keyword evidence="20" id="KW-1185">Reference proteome</keyword>
<dbReference type="NCBIfam" id="TIGR03030">
    <property type="entry name" value="CelA"/>
    <property type="match status" value="1"/>
</dbReference>
<evidence type="ECO:0000256" key="2">
    <source>
        <dbReference type="ARBA" id="ARBA00005186"/>
    </source>
</evidence>
<feature type="transmembrane region" description="Helical" evidence="16">
    <location>
        <begin position="591"/>
        <end position="613"/>
    </location>
</feature>
<feature type="transmembrane region" description="Helical" evidence="16">
    <location>
        <begin position="525"/>
        <end position="543"/>
    </location>
</feature>
<name>A0ABT0L7W7_9GAMM</name>
<comment type="subcellular location">
    <subcellularLocation>
        <location evidence="1">Cell inner membrane</location>
        <topology evidence="1">Multi-pass membrane protein</topology>
    </subcellularLocation>
</comment>
<keyword evidence="12 16" id="KW-0135">Cellulose biosynthesis</keyword>
<comment type="function">
    <text evidence="16">Catalytic subunit of cellulose synthase. It polymerizes uridine 5'-diphosphate glucose to cellulose.</text>
</comment>
<dbReference type="SUPFAM" id="SSF141371">
    <property type="entry name" value="PilZ domain-like"/>
    <property type="match status" value="1"/>
</dbReference>
<dbReference type="Proteomes" id="UP001203423">
    <property type="component" value="Unassembled WGS sequence"/>
</dbReference>
<feature type="transmembrane region" description="Helical" evidence="16">
    <location>
        <begin position="28"/>
        <end position="45"/>
    </location>
</feature>
<evidence type="ECO:0000256" key="14">
    <source>
        <dbReference type="ARBA" id="ARBA00023136"/>
    </source>
</evidence>
<dbReference type="PRINTS" id="PR01439">
    <property type="entry name" value="CELLSNTHASEA"/>
</dbReference>
<evidence type="ECO:0000256" key="8">
    <source>
        <dbReference type="ARBA" id="ARBA00022636"/>
    </source>
</evidence>
<organism evidence="19 20">
    <name type="scientific">Shewanella surugensis</name>
    <dbReference type="NCBI Taxonomy" id="212020"/>
    <lineage>
        <taxon>Bacteria</taxon>
        <taxon>Pseudomonadati</taxon>
        <taxon>Pseudomonadota</taxon>
        <taxon>Gammaproteobacteria</taxon>
        <taxon>Alteromonadales</taxon>
        <taxon>Shewanellaceae</taxon>
        <taxon>Shewanella</taxon>
    </lineage>
</organism>
<feature type="transmembrane region" description="Helical" evidence="16">
    <location>
        <begin position="200"/>
        <end position="219"/>
    </location>
</feature>
<dbReference type="Pfam" id="PF00535">
    <property type="entry name" value="Glycos_transf_2"/>
    <property type="match status" value="1"/>
</dbReference>
<dbReference type="CDD" id="cd06421">
    <property type="entry name" value="CESA_CelA_like"/>
    <property type="match status" value="1"/>
</dbReference>
<keyword evidence="10 16" id="KW-0808">Transferase</keyword>
<dbReference type="Gene3D" id="2.40.10.220">
    <property type="entry name" value="predicted glycosyltransferase like domains"/>
    <property type="match status" value="1"/>
</dbReference>
<feature type="transmembrane region" description="Helical" evidence="16">
    <location>
        <begin position="231"/>
        <end position="255"/>
    </location>
</feature>
<evidence type="ECO:0000256" key="13">
    <source>
        <dbReference type="ARBA" id="ARBA00022989"/>
    </source>
</evidence>
<keyword evidence="11 16" id="KW-0812">Transmembrane</keyword>
<dbReference type="InterPro" id="IPR009875">
    <property type="entry name" value="PilZ_domain"/>
</dbReference>
<dbReference type="PANTHER" id="PTHR43867">
    <property type="entry name" value="CELLULOSE SYNTHASE CATALYTIC SUBUNIT A [UDP-FORMING]"/>
    <property type="match status" value="1"/>
</dbReference>
<feature type="domain" description="PilZ" evidence="18">
    <location>
        <begin position="697"/>
        <end position="793"/>
    </location>
</feature>
<evidence type="ECO:0000256" key="7">
    <source>
        <dbReference type="ARBA" id="ARBA00022519"/>
    </source>
</evidence>
<dbReference type="Gene3D" id="3.90.550.10">
    <property type="entry name" value="Spore Coat Polysaccharide Biosynthesis Protein SpsA, Chain A"/>
    <property type="match status" value="1"/>
</dbReference>
<feature type="transmembrane region" description="Helical" evidence="16">
    <location>
        <begin position="633"/>
        <end position="658"/>
    </location>
</feature>
<dbReference type="InterPro" id="IPR003919">
    <property type="entry name" value="Cell_synth_A"/>
</dbReference>
<dbReference type="EMBL" id="JAKIKS010000009">
    <property type="protein sequence ID" value="MCL1123639.1"/>
    <property type="molecule type" value="Genomic_DNA"/>
</dbReference>
<accession>A0ABT0L7W7</accession>
<dbReference type="PANTHER" id="PTHR43867:SF2">
    <property type="entry name" value="CELLULOSE SYNTHASE CATALYTIC SUBUNIT A [UDP-FORMING]"/>
    <property type="match status" value="1"/>
</dbReference>
<evidence type="ECO:0000256" key="5">
    <source>
        <dbReference type="ARBA" id="ARBA00018714"/>
    </source>
</evidence>
<dbReference type="SUPFAM" id="SSF53448">
    <property type="entry name" value="Nucleotide-diphospho-sugar transferases"/>
    <property type="match status" value="1"/>
</dbReference>
<keyword evidence="13 16" id="KW-1133">Transmembrane helix</keyword>
<keyword evidence="14 16" id="KW-0472">Membrane</keyword>
<dbReference type="EC" id="2.4.1.12" evidence="4 16"/>